<gene>
    <name evidence="2" type="ORF">RM539_14430</name>
</gene>
<dbReference type="EMBL" id="JAVRHK010000011">
    <property type="protein sequence ID" value="MDT0677781.1"/>
    <property type="molecule type" value="Genomic_DNA"/>
</dbReference>
<evidence type="ECO:0000256" key="1">
    <source>
        <dbReference type="SAM" id="Phobius"/>
    </source>
</evidence>
<dbReference type="Pfam" id="PF13858">
    <property type="entry name" value="DUF4199"/>
    <property type="match status" value="1"/>
</dbReference>
<name>A0ABU3D8K7_9FLAO</name>
<feature type="transmembrane region" description="Helical" evidence="1">
    <location>
        <begin position="12"/>
        <end position="29"/>
    </location>
</feature>
<proteinExistence type="predicted"/>
<dbReference type="InterPro" id="IPR025250">
    <property type="entry name" value="DUF4199"/>
</dbReference>
<feature type="transmembrane region" description="Helical" evidence="1">
    <location>
        <begin position="35"/>
        <end position="52"/>
    </location>
</feature>
<evidence type="ECO:0000313" key="3">
    <source>
        <dbReference type="Proteomes" id="UP001262582"/>
    </source>
</evidence>
<feature type="transmembrane region" description="Helical" evidence="1">
    <location>
        <begin position="73"/>
        <end position="92"/>
    </location>
</feature>
<reference evidence="2 3" key="1">
    <citation type="submission" date="2023-09" db="EMBL/GenBank/DDBJ databases">
        <authorList>
            <person name="Rey-Velasco X."/>
        </authorList>
    </citation>
    <scope>NUCLEOTIDE SEQUENCE [LARGE SCALE GENOMIC DNA]</scope>
    <source>
        <strain evidence="2 3">F117</strain>
    </source>
</reference>
<keyword evidence="1" id="KW-1133">Transmembrane helix</keyword>
<evidence type="ECO:0000313" key="2">
    <source>
        <dbReference type="EMBL" id="MDT0677781.1"/>
    </source>
</evidence>
<protein>
    <submittedName>
        <fullName evidence="2">DUF4199 domain-containing protein</fullName>
    </submittedName>
</protein>
<keyword evidence="1" id="KW-0472">Membrane</keyword>
<dbReference type="RefSeq" id="WP_311504121.1">
    <property type="nucleotide sequence ID" value="NZ_JAVRHK010000011.1"/>
</dbReference>
<keyword evidence="3" id="KW-1185">Reference proteome</keyword>
<dbReference type="Proteomes" id="UP001262582">
    <property type="component" value="Unassembled WGS sequence"/>
</dbReference>
<comment type="caution">
    <text evidence="2">The sequence shown here is derived from an EMBL/GenBank/DDBJ whole genome shotgun (WGS) entry which is preliminary data.</text>
</comment>
<accession>A0ABU3D8K7</accession>
<feature type="transmembrane region" description="Helical" evidence="1">
    <location>
        <begin position="112"/>
        <end position="137"/>
    </location>
</feature>
<keyword evidence="1" id="KW-0812">Transmembrane</keyword>
<sequence length="154" mass="17415">MNKLSIPLKYGIFTTIVLIAYFLLLSLFGLHIFPIYSLFNAVITAAGMFLAIKHYKRTKGDKFKYQKGFATGMFTGFIATILFTGFFAIYAADINPEFFNKLVAMWDSDYETPLGLVIFAVALMGASTTVALTLTYMQLFKRSWNTKEGKRHTL</sequence>
<organism evidence="2 3">
    <name type="scientific">Autumnicola musiva</name>
    <dbReference type="NCBI Taxonomy" id="3075589"/>
    <lineage>
        <taxon>Bacteria</taxon>
        <taxon>Pseudomonadati</taxon>
        <taxon>Bacteroidota</taxon>
        <taxon>Flavobacteriia</taxon>
        <taxon>Flavobacteriales</taxon>
        <taxon>Flavobacteriaceae</taxon>
        <taxon>Autumnicola</taxon>
    </lineage>
</organism>